<evidence type="ECO:0000313" key="2">
    <source>
        <dbReference type="Proteomes" id="UP000593892"/>
    </source>
</evidence>
<dbReference type="RefSeq" id="WP_194448614.1">
    <property type="nucleotide sequence ID" value="NZ_CP063849.1"/>
</dbReference>
<protein>
    <recommendedName>
        <fullName evidence="3">Circularly permuted type 2 ATP-grasp protein</fullName>
    </recommendedName>
</protein>
<dbReference type="Proteomes" id="UP000593892">
    <property type="component" value="Chromosome"/>
</dbReference>
<dbReference type="SUPFAM" id="SSF56059">
    <property type="entry name" value="Glutathione synthetase ATP-binding domain-like"/>
    <property type="match status" value="1"/>
</dbReference>
<evidence type="ECO:0008006" key="3">
    <source>
        <dbReference type="Google" id="ProtNLM"/>
    </source>
</evidence>
<organism evidence="1 2">
    <name type="scientific">Paludibaculum fermentans</name>
    <dbReference type="NCBI Taxonomy" id="1473598"/>
    <lineage>
        <taxon>Bacteria</taxon>
        <taxon>Pseudomonadati</taxon>
        <taxon>Acidobacteriota</taxon>
        <taxon>Terriglobia</taxon>
        <taxon>Bryobacterales</taxon>
        <taxon>Bryobacteraceae</taxon>
        <taxon>Paludibaculum</taxon>
    </lineage>
</organism>
<evidence type="ECO:0000313" key="1">
    <source>
        <dbReference type="EMBL" id="QOY86945.1"/>
    </source>
</evidence>
<dbReference type="KEGG" id="pfer:IRI77_29860"/>
<name>A0A7S7NNN4_PALFE</name>
<reference evidence="1 2" key="1">
    <citation type="submission" date="2020-10" db="EMBL/GenBank/DDBJ databases">
        <title>Complete genome sequence of Paludibaculum fermentans P105T, a facultatively anaerobic acidobacterium capable of dissimilatory Fe(III) reduction.</title>
        <authorList>
            <person name="Dedysh S.N."/>
            <person name="Beletsky A.V."/>
            <person name="Kulichevskaya I.S."/>
            <person name="Mardanov A.V."/>
            <person name="Ravin N.V."/>
        </authorList>
    </citation>
    <scope>NUCLEOTIDE SEQUENCE [LARGE SCALE GENOMIC DNA]</scope>
    <source>
        <strain evidence="1 2">P105</strain>
    </source>
</reference>
<dbReference type="EMBL" id="CP063849">
    <property type="protein sequence ID" value="QOY86945.1"/>
    <property type="molecule type" value="Genomic_DNA"/>
</dbReference>
<proteinExistence type="predicted"/>
<accession>A0A7S7NNN4</accession>
<dbReference type="AlphaFoldDB" id="A0A7S7NNN4"/>
<gene>
    <name evidence="1" type="ORF">IRI77_29860</name>
</gene>
<keyword evidence="2" id="KW-1185">Reference proteome</keyword>
<sequence length="395" mass="45742">MKGDELRRLFNSHFTPERFARFQSLIDERSGTHVGFRLCETPCFFDSDFMQRISREGRELISQLVDDPAYRRISDASLPEQYNVPNEPAEPMFVQVDFGVVRGEDGFLHPKLVEIQGFPSLYAFQPVLAQSYIDAYEMPVDLHYLLDGLNNSQYWALLKHSIVGGHDPENVVLLEVDPGHQKTRCDFLLTERMLGVRAVCLTQVVRRGRNLFYQRDGREVEIRRIYNRAIVDEIERRQVAMPFDWRDDLDVEWAGHPNFYFRVSKFSIPYLHHPSVPETIFLDRVEKLPDDLSKWVLKPLYSFAGLGVVIGPEKADIDAIPAAQRANFILQQRVEFTPVVETPFGLTKAEIRVMYVNRRPVTHIIRMGRGKMMGVDHNRNMEWVGASAALYHEES</sequence>